<evidence type="ECO:0000313" key="17">
    <source>
        <dbReference type="EMBL" id="RSC19170.1"/>
    </source>
</evidence>
<keyword evidence="6" id="KW-0479">Metal-binding</keyword>
<reference evidence="18" key="3">
    <citation type="submission" date="2018-10" db="EMBL/GenBank/DDBJ databases">
        <title>FDA dAtabase for Regulatory Grade micrObial Sequences (FDA-ARGOS): Supporting development and validation of Infectious Disease Dx tests.</title>
        <authorList>
            <person name="Goldberg B."/>
            <person name="Campos J."/>
            <person name="Tallon L."/>
            <person name="Sadzewicz L."/>
            <person name="Zhao X."/>
            <person name="Vavikolanu K."/>
            <person name="Mehta A."/>
            <person name="Aluvathingal J."/>
            <person name="Nadendla S."/>
            <person name="Geyer C."/>
            <person name="Nandy P."/>
            <person name="Yan Y."/>
            <person name="Sichtig H."/>
        </authorList>
    </citation>
    <scope>NUCLEOTIDE SEQUENCE [LARGE SCALE GENOMIC DNA]</scope>
    <source>
        <strain evidence="18">FDAARGOS_526</strain>
    </source>
</reference>
<dbReference type="NCBIfam" id="TIGR00543">
    <property type="entry name" value="isochor_syn"/>
    <property type="match status" value="1"/>
</dbReference>
<keyword evidence="9 16" id="KW-0413">Isomerase</keyword>
<dbReference type="EC" id="5.4.4.2" evidence="5"/>
<dbReference type="SUPFAM" id="SSF56322">
    <property type="entry name" value="ADC synthase"/>
    <property type="match status" value="1"/>
</dbReference>
<dbReference type="EMBL" id="LK931336">
    <property type="protein sequence ID" value="CDZ84261.1"/>
    <property type="molecule type" value="Genomic_DNA"/>
</dbReference>
<dbReference type="InterPro" id="IPR015890">
    <property type="entry name" value="Chorismate_C"/>
</dbReference>
<dbReference type="Proteomes" id="UP000807555">
    <property type="component" value="Unassembled WGS sequence"/>
</dbReference>
<evidence type="ECO:0000256" key="9">
    <source>
        <dbReference type="ARBA" id="ARBA00023235"/>
    </source>
</evidence>
<keyword evidence="7" id="KW-0460">Magnesium</keyword>
<comment type="subunit">
    <text evidence="12">Monomer. Forms a specific pairwise interaction with EntB; this interaction likely facilitates substrate channeling to connect the EntB and EntC active sites.</text>
</comment>
<accession>A0A078LGL8</accession>
<evidence type="ECO:0000313" key="16">
    <source>
        <dbReference type="EMBL" id="MBJ9868341.1"/>
    </source>
</evidence>
<dbReference type="NCBIfam" id="NF011591">
    <property type="entry name" value="PRK15016.1"/>
    <property type="match status" value="1"/>
</dbReference>
<dbReference type="Proteomes" id="UP000282299">
    <property type="component" value="Unassembled WGS sequence"/>
</dbReference>
<evidence type="ECO:0000256" key="10">
    <source>
        <dbReference type="ARBA" id="ARBA00041564"/>
    </source>
</evidence>
<reference evidence="16" key="4">
    <citation type="submission" date="2020-11" db="EMBL/GenBank/DDBJ databases">
        <title>Enhanced detection system for hospital associated transmission using whole genome sequencing surveillance.</title>
        <authorList>
            <person name="Harrison L.H."/>
            <person name="Van Tyne D."/>
            <person name="Marsh J.W."/>
            <person name="Griffith M.P."/>
            <person name="Snyder D.J."/>
            <person name="Cooper V.S."/>
            <person name="Mustapha M."/>
        </authorList>
    </citation>
    <scope>NUCLEOTIDE SEQUENCE</scope>
    <source>
        <strain evidence="16">CB00014</strain>
    </source>
</reference>
<dbReference type="AlphaFoldDB" id="A0A078LGL8"/>
<comment type="similarity">
    <text evidence="4">Belongs to the isochorismate synthase family.</text>
</comment>
<evidence type="ECO:0000256" key="13">
    <source>
        <dbReference type="ARBA" id="ARBA00074896"/>
    </source>
</evidence>
<dbReference type="GO" id="GO:0008909">
    <property type="term" value="F:isochorismate synthase activity"/>
    <property type="evidence" value="ECO:0007669"/>
    <property type="project" value="UniProtKB-EC"/>
</dbReference>
<evidence type="ECO:0000256" key="7">
    <source>
        <dbReference type="ARBA" id="ARBA00022842"/>
    </source>
</evidence>
<dbReference type="PATRIC" id="fig|545.12.peg.2423"/>
<sequence>MDTSLAEEVQQKMATLTPDRFFFMSPYRSFTTSGCFARFAEPAVDGDSLDSPFQQKLQQAFADARAQGIANPVMVGAIPFDTRQPSSLFIPESWQTFSRPAKQQSSRYFTGHQALNVVDRKSIPEQETFEAMVARAAALTATPEVDKVVLSRLIDITTDATIDSGALLERLVAQNPVSYNFHVPLEDGGVLLGASPELLLRKEGERFSSLPLAGSARRQPDDVLDREAGNRLLASEKDRHEHELVTQAMKTVLRDRSSELQLPASPQLITTPTLWHLGTPFEGKANAEENALTLACLLHPTPALSGFPHQVAKKLIAELEPFDRELFGGIVGWCDAEGNGEWVVTIRCAKLRQNQVRLFAGAGIVPASSPVAEWRETGVKLSTMLNVFGLH</sequence>
<protein>
    <recommendedName>
        <fullName evidence="13">Isochorismate synthase EntC</fullName>
        <ecNumber evidence="5">5.4.4.2</ecNumber>
    </recommendedName>
    <alternativeName>
        <fullName evidence="10">Isochorismate mutase</fullName>
    </alternativeName>
</protein>
<dbReference type="InterPro" id="IPR004561">
    <property type="entry name" value="IsoChor_synthase"/>
</dbReference>
<evidence type="ECO:0000313" key="18">
    <source>
        <dbReference type="Proteomes" id="UP000282299"/>
    </source>
</evidence>
<dbReference type="Gene3D" id="3.60.120.10">
    <property type="entry name" value="Anthranilate synthase"/>
    <property type="match status" value="1"/>
</dbReference>
<evidence type="ECO:0000256" key="11">
    <source>
        <dbReference type="ARBA" id="ARBA00056856"/>
    </source>
</evidence>
<evidence type="ECO:0000256" key="2">
    <source>
        <dbReference type="ARBA" id="ARBA00001946"/>
    </source>
</evidence>
<evidence type="ECO:0000256" key="8">
    <source>
        <dbReference type="ARBA" id="ARBA00023191"/>
    </source>
</evidence>
<organism evidence="15">
    <name type="scientific">Citrobacter koseri</name>
    <name type="common">Citrobacter diversus</name>
    <dbReference type="NCBI Taxonomy" id="545"/>
    <lineage>
        <taxon>Bacteria</taxon>
        <taxon>Pseudomonadati</taxon>
        <taxon>Pseudomonadota</taxon>
        <taxon>Gammaproteobacteria</taxon>
        <taxon>Enterobacterales</taxon>
        <taxon>Enterobacteriaceae</taxon>
        <taxon>Citrobacter</taxon>
    </lineage>
</organism>
<dbReference type="EMBL" id="JADVNV010000003">
    <property type="protein sequence ID" value="MBJ9868341.1"/>
    <property type="molecule type" value="Genomic_DNA"/>
</dbReference>
<comment type="pathway">
    <text evidence="3">Siderophore biosynthesis; enterobactin biosynthesis.</text>
</comment>
<keyword evidence="8" id="KW-0259">Enterobactin biosynthesis</keyword>
<evidence type="ECO:0000256" key="3">
    <source>
        <dbReference type="ARBA" id="ARBA00004993"/>
    </source>
</evidence>
<dbReference type="GO" id="GO:0046872">
    <property type="term" value="F:metal ion binding"/>
    <property type="evidence" value="ECO:0007669"/>
    <property type="project" value="UniProtKB-KW"/>
</dbReference>
<evidence type="ECO:0000256" key="1">
    <source>
        <dbReference type="ARBA" id="ARBA00000799"/>
    </source>
</evidence>
<evidence type="ECO:0000256" key="4">
    <source>
        <dbReference type="ARBA" id="ARBA00005297"/>
    </source>
</evidence>
<dbReference type="FunFam" id="3.60.120.10:FF:000001">
    <property type="entry name" value="Isochorismate synthase EntC"/>
    <property type="match status" value="1"/>
</dbReference>
<dbReference type="PANTHER" id="PTHR42839">
    <property type="entry name" value="ISOCHORISMATE SYNTHASE ENTC"/>
    <property type="match status" value="1"/>
</dbReference>
<comment type="catalytic activity">
    <reaction evidence="1">
        <text>chorismate = isochorismate</text>
        <dbReference type="Rhea" id="RHEA:18985"/>
        <dbReference type="ChEBI" id="CHEBI:29748"/>
        <dbReference type="ChEBI" id="CHEBI:29780"/>
        <dbReference type="EC" id="5.4.4.2"/>
    </reaction>
</comment>
<evidence type="ECO:0000259" key="14">
    <source>
        <dbReference type="Pfam" id="PF00425"/>
    </source>
</evidence>
<dbReference type="Pfam" id="PF00425">
    <property type="entry name" value="Chorismate_bind"/>
    <property type="match status" value="1"/>
</dbReference>
<feature type="domain" description="Chorismate-utilising enzyme C-terminal" evidence="14">
    <location>
        <begin position="126"/>
        <end position="380"/>
    </location>
</feature>
<evidence type="ECO:0000256" key="6">
    <source>
        <dbReference type="ARBA" id="ARBA00022723"/>
    </source>
</evidence>
<dbReference type="EMBL" id="RKIT01000002">
    <property type="protein sequence ID" value="RSC19170.1"/>
    <property type="molecule type" value="Genomic_DNA"/>
</dbReference>
<evidence type="ECO:0000313" key="15">
    <source>
        <dbReference type="EMBL" id="CDZ84261.1"/>
    </source>
</evidence>
<reference evidence="15" key="1">
    <citation type="submission" date="2014-06" db="EMBL/GenBank/DDBJ databases">
        <authorList>
            <person name="Urmite Genomes Urmite Genomes"/>
        </authorList>
    </citation>
    <scope>NUCLEOTIDE SEQUENCE</scope>
</reference>
<name>A0A078LGL8_CITKO</name>
<gene>
    <name evidence="15" type="primary">entC</name>
    <name evidence="15" type="ORF">BN1086_02411</name>
    <name evidence="17" type="ORF">EGS84_20615</name>
    <name evidence="16" type="ORF">I5687_10315</name>
</gene>
<proteinExistence type="inferred from homology"/>
<reference evidence="17" key="2">
    <citation type="submission" date="2018-10" db="EMBL/GenBank/DDBJ databases">
        <title>FDA dAtabase for Regulatory Grade micrObial Sequences (FDA-ARGOS): Supporting development and validation of Infectious Disease Dx tests.</title>
        <authorList>
            <person name="Campos J."/>
            <person name="Goldberg B."/>
            <person name="Tallon L.J."/>
            <person name="Sadzewicz L."/>
            <person name="Zhao X."/>
            <person name="Vavikolanu K."/>
            <person name="Mehta A."/>
            <person name="Aluvathingal J."/>
            <person name="Nadendla S."/>
            <person name="Geyer C."/>
            <person name="Nandy P."/>
            <person name="Yan Y."/>
            <person name="Sichtig H."/>
        </authorList>
    </citation>
    <scope>NUCLEOTIDE SEQUENCE</scope>
    <source>
        <strain evidence="17">FDAARGOS_526</strain>
    </source>
</reference>
<dbReference type="InterPro" id="IPR005801">
    <property type="entry name" value="ADC_synthase"/>
</dbReference>
<evidence type="ECO:0000256" key="5">
    <source>
        <dbReference type="ARBA" id="ARBA00012824"/>
    </source>
</evidence>
<comment type="function">
    <text evidence="11">Involved in the biosynthesis of the siderophore enterobactin (macrocyclic trimeric lactone of N-(2,3-dihydroxybenzoyl)-serine). Catalyzes the reversible conversion of chorismate to isochorismate.</text>
</comment>
<evidence type="ECO:0000256" key="12">
    <source>
        <dbReference type="ARBA" id="ARBA00065914"/>
    </source>
</evidence>
<dbReference type="PANTHER" id="PTHR42839:SF2">
    <property type="entry name" value="ISOCHORISMATE SYNTHASE ENTC"/>
    <property type="match status" value="1"/>
</dbReference>
<dbReference type="GO" id="GO:0009239">
    <property type="term" value="P:enterobactin biosynthetic process"/>
    <property type="evidence" value="ECO:0007669"/>
    <property type="project" value="UniProtKB-KW"/>
</dbReference>
<dbReference type="RefSeq" id="WP_060815865.1">
    <property type="nucleotide sequence ID" value="NZ_ABTEQQ020000001.1"/>
</dbReference>
<comment type="cofactor">
    <cofactor evidence="2">
        <name>Mg(2+)</name>
        <dbReference type="ChEBI" id="CHEBI:18420"/>
    </cofactor>
</comment>